<keyword evidence="3" id="KW-1185">Reference proteome</keyword>
<reference evidence="2 3" key="1">
    <citation type="submission" date="2024-05" db="EMBL/GenBank/DDBJ databases">
        <title>Halomonas sp. SSM6 16S ribosomal RNA gene Genome sequencing and assembly.</title>
        <authorList>
            <person name="Yook S."/>
        </authorList>
    </citation>
    <scope>NUCLEOTIDE SEQUENCE [LARGE SCALE GENOMIC DNA]</scope>
    <source>
        <strain evidence="2 3">SSM6</strain>
    </source>
</reference>
<keyword evidence="1" id="KW-0812">Transmembrane</keyword>
<evidence type="ECO:0000256" key="1">
    <source>
        <dbReference type="SAM" id="Phobius"/>
    </source>
</evidence>
<proteinExistence type="predicted"/>
<sequence length="107" mass="11774">MVRFIFYLSLLAGLGYGGLYLYYDISVERSLKDHLDDLGLTAVEVKRIDFDTMAPLVKDAHITAEVVYGSAAASLDIRVIGHPAFSEDYRIELDSLQAFRLSIGSGG</sequence>
<protein>
    <submittedName>
        <fullName evidence="2">Uncharacterized protein</fullName>
    </submittedName>
</protein>
<feature type="transmembrane region" description="Helical" evidence="1">
    <location>
        <begin position="6"/>
        <end position="23"/>
    </location>
</feature>
<dbReference type="EMBL" id="JBEGCJ010000005">
    <property type="protein sequence ID" value="MEQ6918208.1"/>
    <property type="molecule type" value="Genomic_DNA"/>
</dbReference>
<evidence type="ECO:0000313" key="3">
    <source>
        <dbReference type="Proteomes" id="UP001442468"/>
    </source>
</evidence>
<comment type="caution">
    <text evidence="2">The sequence shown here is derived from an EMBL/GenBank/DDBJ whole genome shotgun (WGS) entry which is preliminary data.</text>
</comment>
<organism evidence="2 3">
    <name type="scientific">Halomonas aquatica</name>
    <dbReference type="NCBI Taxonomy" id="3151123"/>
    <lineage>
        <taxon>Bacteria</taxon>
        <taxon>Pseudomonadati</taxon>
        <taxon>Pseudomonadota</taxon>
        <taxon>Gammaproteobacteria</taxon>
        <taxon>Oceanospirillales</taxon>
        <taxon>Halomonadaceae</taxon>
        <taxon>Halomonas</taxon>
    </lineage>
</organism>
<name>A0ABV1NGM7_9GAMM</name>
<keyword evidence="1" id="KW-1133">Transmembrane helix</keyword>
<keyword evidence="1" id="KW-0472">Membrane</keyword>
<dbReference type="RefSeq" id="WP_349762482.1">
    <property type="nucleotide sequence ID" value="NZ_JBEGCJ010000005.1"/>
</dbReference>
<gene>
    <name evidence="2" type="ORF">ABE960_11815</name>
</gene>
<evidence type="ECO:0000313" key="2">
    <source>
        <dbReference type="EMBL" id="MEQ6918208.1"/>
    </source>
</evidence>
<dbReference type="Proteomes" id="UP001442468">
    <property type="component" value="Unassembled WGS sequence"/>
</dbReference>
<accession>A0ABV1NGM7</accession>